<name>S2KHF8_LITA3</name>
<feature type="signal peptide" evidence="2">
    <location>
        <begin position="1"/>
        <end position="24"/>
    </location>
</feature>
<feature type="chain" id="PRO_5004498508" description="Peptidase C-terminal archaeal/bacterial domain-containing protein" evidence="2">
    <location>
        <begin position="25"/>
        <end position="230"/>
    </location>
</feature>
<accession>S2KHF8</accession>
<keyword evidence="4" id="KW-1185">Reference proteome</keyword>
<gene>
    <name evidence="3" type="ORF">L861_16935</name>
</gene>
<evidence type="ECO:0000313" key="4">
    <source>
        <dbReference type="Proteomes" id="UP000014463"/>
    </source>
</evidence>
<organism evidence="3 4">
    <name type="scientific">Litchfieldella anticariensis (strain DSM 16096 / CECT 5854 / CIP 108499 / LMG 22089 / FP35)</name>
    <name type="common">Halomonas anticariensis</name>
    <dbReference type="NCBI Taxonomy" id="1121939"/>
    <lineage>
        <taxon>Bacteria</taxon>
        <taxon>Pseudomonadati</taxon>
        <taxon>Pseudomonadota</taxon>
        <taxon>Gammaproteobacteria</taxon>
        <taxon>Oceanospirillales</taxon>
        <taxon>Halomonadaceae</taxon>
        <taxon>Litchfieldella</taxon>
    </lineage>
</organism>
<feature type="compositionally biased region" description="Basic and acidic residues" evidence="1">
    <location>
        <begin position="181"/>
        <end position="193"/>
    </location>
</feature>
<sequence>MMSTRYKAALSALPLLYCTAAAHALDWQEAPRYNTINLSSGFQPDPQQFEITAGGNTPASKAGSNCTGYVHGLAPDMDFNFEAGEYQLVVYVESSADTTLVVNDADGNWHCNDDFSSSSGTNPAIKWVNPPSGNYNVWVGTLAGGQADATVKFSEMDPEWHGSPAAVSSSSGIQWGDDGSEWSHDGECDDPRFEGPSVHSINIEEDRYHDASDCRALYEQGQVFLKPEYR</sequence>
<keyword evidence="2" id="KW-0732">Signal</keyword>
<feature type="region of interest" description="Disordered" evidence="1">
    <location>
        <begin position="159"/>
        <end position="194"/>
    </location>
</feature>
<dbReference type="AlphaFoldDB" id="S2KHF8"/>
<dbReference type="STRING" id="1121939.L861_16935"/>
<dbReference type="OrthoDB" id="5973611at2"/>
<evidence type="ECO:0008006" key="5">
    <source>
        <dbReference type="Google" id="ProtNLM"/>
    </source>
</evidence>
<dbReference type="Proteomes" id="UP000014463">
    <property type="component" value="Unassembled WGS sequence"/>
</dbReference>
<evidence type="ECO:0000256" key="2">
    <source>
        <dbReference type="SAM" id="SignalP"/>
    </source>
</evidence>
<dbReference type="RefSeq" id="WP_016417541.1">
    <property type="nucleotide sequence ID" value="NZ_AUAB01000011.1"/>
</dbReference>
<comment type="caution">
    <text evidence="3">The sequence shown here is derived from an EMBL/GenBank/DDBJ whole genome shotgun (WGS) entry which is preliminary data.</text>
</comment>
<reference evidence="3 4" key="1">
    <citation type="journal article" date="2013" name="Genome Announc.">
        <title>Draft genome sequence of the moderately halophilic gammaproteobacterium Halomonas anticariensis FP35.</title>
        <authorList>
            <person name="Tahrioui A."/>
            <person name="Quesada E."/>
            <person name="Llamas I."/>
        </authorList>
    </citation>
    <scope>NUCLEOTIDE SEQUENCE [LARGE SCALE GENOMIC DNA]</scope>
    <source>
        <strain evidence="4">DSM 16096 / CECT 5854 / LMG 22089 / FP35</strain>
    </source>
</reference>
<dbReference type="PATRIC" id="fig|1121939.11.peg.3023"/>
<proteinExistence type="predicted"/>
<evidence type="ECO:0000256" key="1">
    <source>
        <dbReference type="SAM" id="MobiDB-lite"/>
    </source>
</evidence>
<protein>
    <recommendedName>
        <fullName evidence="5">Peptidase C-terminal archaeal/bacterial domain-containing protein</fullName>
    </recommendedName>
</protein>
<dbReference type="eggNOG" id="COG3591">
    <property type="taxonomic scope" value="Bacteria"/>
</dbReference>
<dbReference type="EMBL" id="ASTJ01000034">
    <property type="protein sequence ID" value="EPC01557.1"/>
    <property type="molecule type" value="Genomic_DNA"/>
</dbReference>
<evidence type="ECO:0000313" key="3">
    <source>
        <dbReference type="EMBL" id="EPC01557.1"/>
    </source>
</evidence>